<dbReference type="GO" id="GO:0034045">
    <property type="term" value="C:phagophore assembly site membrane"/>
    <property type="evidence" value="ECO:0007669"/>
    <property type="project" value="TreeGrafter"/>
</dbReference>
<dbReference type="InterPro" id="IPR040040">
    <property type="entry name" value="ATG11"/>
</dbReference>
<dbReference type="GO" id="GO:0019901">
    <property type="term" value="F:protein kinase binding"/>
    <property type="evidence" value="ECO:0007669"/>
    <property type="project" value="TreeGrafter"/>
</dbReference>
<dbReference type="GO" id="GO:1990316">
    <property type="term" value="C:Atg1/ULK1 kinase complex"/>
    <property type="evidence" value="ECO:0007669"/>
    <property type="project" value="TreeGrafter"/>
</dbReference>
<keyword evidence="3" id="KW-1185">Reference proteome</keyword>
<feature type="compositionally biased region" description="Acidic residues" evidence="2">
    <location>
        <begin position="756"/>
        <end position="770"/>
    </location>
</feature>
<evidence type="ECO:0000256" key="1">
    <source>
        <dbReference type="SAM" id="Coils"/>
    </source>
</evidence>
<dbReference type="GO" id="GO:0061723">
    <property type="term" value="P:glycophagy"/>
    <property type="evidence" value="ECO:0007669"/>
    <property type="project" value="TreeGrafter"/>
</dbReference>
<dbReference type="WBParaSite" id="nRc.2.0.1.t20740-RA">
    <property type="protein sequence ID" value="nRc.2.0.1.t20740-RA"/>
    <property type="gene ID" value="nRc.2.0.1.g20740"/>
</dbReference>
<feature type="region of interest" description="Disordered" evidence="2">
    <location>
        <begin position="753"/>
        <end position="811"/>
    </location>
</feature>
<dbReference type="GO" id="GO:0034517">
    <property type="term" value="P:ribophagy"/>
    <property type="evidence" value="ECO:0007669"/>
    <property type="project" value="TreeGrafter"/>
</dbReference>
<dbReference type="GO" id="GO:0061709">
    <property type="term" value="P:reticulophagy"/>
    <property type="evidence" value="ECO:0007669"/>
    <property type="project" value="TreeGrafter"/>
</dbReference>
<sequence length="915" mass="104018">MTNDEIMKETLNETLHRAKRRLAVIKQVHDCPIVYALAVGEVLRRRLFRDEFTSVTKSLVENSKILRDEELRIRRLFSRQMDGHFLRCLFNGLDGKVPNFCAESILPFDEDLPVVEIQNVRELRAMVPQIAQYLQTFGKNRIFSFHDTAKILVPLHVAKPQVFQRMNVMDQQQLTETTSRLKREASFLVHSPKFSIPGGGGNFFSLSQSAAAGPCSLSSFGGSNTSLNSAQQRRQFYCQSPNWVTTTDEDSSSYCSPSGGGGFGSSGGGFSARHRRSKGQLDLEDLDETKEASHAEVQLNDQLYKIDDAQNGGTIAIEECAFSSGTPRSAPIDIPAVGSAGRRFVGQSPIKQRTAGVDEAVRVCTPNSNASLEELTFPPMELSQHENSQAHTPVNNCSVGGTAVRTFGSPLAVRHKPSFRATFSSASLSNLTPLGEEESPENKFADHHSNHHQCKNKIEEQAKLLEEFREREVEARRLESELREKLIHLESENASNIRRNEQLCNDAKSLRKVLSALRPDLNEMKNDVLNERETLEKMTLELKDKLNQLLGETQARFDSEKNEYVEKLLEAEKTSQEKDEVISTLKQTIVAKENEYQNSLDENRQEIMKNMLLNHEIELDRERQRFKVELNNLENHIRFLTTELKQKNDHLCRENCQRRKNRWSSMDFSTKAQNFHDKNSMETFKMLKIECEKHFETKFRQETEDLKIELDLAMQSLKEYREKVSEKIDQSTQSDVDKSVNVEDRSFIRRDIDTQTSDDCDVSPESEFSEQENLPVTSAVDENGATNTEEFSDQPAPTDFSDPKILDKSTQTKLSHPHLSVLRIRKGDLVLVTFDFSINAFVVFTVSNSVLYILKESCVVKLGLQKPPQITGMESPRLDTVPEELVKRQMSLPSPNSAHPPPFPMPPTRRERRES</sequence>
<reference evidence="4" key="1">
    <citation type="submission" date="2022-11" db="UniProtKB">
        <authorList>
            <consortium name="WormBaseParasite"/>
        </authorList>
    </citation>
    <scope>IDENTIFICATION</scope>
</reference>
<dbReference type="GO" id="GO:0000045">
    <property type="term" value="P:autophagosome assembly"/>
    <property type="evidence" value="ECO:0007669"/>
    <property type="project" value="InterPro"/>
</dbReference>
<evidence type="ECO:0000313" key="3">
    <source>
        <dbReference type="Proteomes" id="UP000887565"/>
    </source>
</evidence>
<dbReference type="Proteomes" id="UP000887565">
    <property type="component" value="Unplaced"/>
</dbReference>
<dbReference type="PANTHER" id="PTHR13222:SF1">
    <property type="entry name" value="RB1-INDUCIBLE COILED-COIL PROTEIN 1"/>
    <property type="match status" value="1"/>
</dbReference>
<dbReference type="AlphaFoldDB" id="A0A915J2V7"/>
<dbReference type="GO" id="GO:0000422">
    <property type="term" value="P:autophagy of mitochondrion"/>
    <property type="evidence" value="ECO:0007669"/>
    <property type="project" value="TreeGrafter"/>
</dbReference>
<organism evidence="3 4">
    <name type="scientific">Romanomermis culicivorax</name>
    <name type="common">Nematode worm</name>
    <dbReference type="NCBI Taxonomy" id="13658"/>
    <lineage>
        <taxon>Eukaryota</taxon>
        <taxon>Metazoa</taxon>
        <taxon>Ecdysozoa</taxon>
        <taxon>Nematoda</taxon>
        <taxon>Enoplea</taxon>
        <taxon>Dorylaimia</taxon>
        <taxon>Mermithida</taxon>
        <taxon>Mermithoidea</taxon>
        <taxon>Mermithidae</taxon>
        <taxon>Romanomermis</taxon>
    </lineage>
</organism>
<evidence type="ECO:0000256" key="2">
    <source>
        <dbReference type="SAM" id="MobiDB-lite"/>
    </source>
</evidence>
<accession>A0A915J2V7</accession>
<dbReference type="GO" id="GO:0034727">
    <property type="term" value="P:piecemeal microautophagy of the nucleus"/>
    <property type="evidence" value="ECO:0007669"/>
    <property type="project" value="TreeGrafter"/>
</dbReference>
<keyword evidence="1" id="KW-0175">Coiled coil</keyword>
<feature type="coiled-coil region" evidence="1">
    <location>
        <begin position="521"/>
        <end position="650"/>
    </location>
</feature>
<feature type="coiled-coil region" evidence="1">
    <location>
        <begin position="703"/>
        <end position="730"/>
    </location>
</feature>
<proteinExistence type="predicted"/>
<feature type="region of interest" description="Disordered" evidence="2">
    <location>
        <begin position="430"/>
        <end position="453"/>
    </location>
</feature>
<dbReference type="PANTHER" id="PTHR13222">
    <property type="entry name" value="RB1-INDUCIBLE COILED-COIL"/>
    <property type="match status" value="1"/>
</dbReference>
<name>A0A915J2V7_ROMCU</name>
<dbReference type="GO" id="GO:0060090">
    <property type="term" value="F:molecular adaptor activity"/>
    <property type="evidence" value="ECO:0007669"/>
    <property type="project" value="TreeGrafter"/>
</dbReference>
<feature type="compositionally biased region" description="Pro residues" evidence="2">
    <location>
        <begin position="898"/>
        <end position="907"/>
    </location>
</feature>
<protein>
    <submittedName>
        <fullName evidence="4">Uncharacterized protein</fullName>
    </submittedName>
</protein>
<evidence type="ECO:0000313" key="4">
    <source>
        <dbReference type="WBParaSite" id="nRc.2.0.1.t20740-RA"/>
    </source>
</evidence>
<feature type="region of interest" description="Disordered" evidence="2">
    <location>
        <begin position="888"/>
        <end position="915"/>
    </location>
</feature>